<feature type="compositionally biased region" description="Polar residues" evidence="1">
    <location>
        <begin position="343"/>
        <end position="358"/>
    </location>
</feature>
<name>A0A1I0MIS0_9EURY</name>
<accession>A0A1I0MIS0</accession>
<protein>
    <submittedName>
        <fullName evidence="2">Uncharacterized protein</fullName>
    </submittedName>
</protein>
<evidence type="ECO:0000256" key="1">
    <source>
        <dbReference type="SAM" id="MobiDB-lite"/>
    </source>
</evidence>
<dbReference type="RefSeq" id="WP_089667177.1">
    <property type="nucleotide sequence ID" value="NZ_FOJA01000001.1"/>
</dbReference>
<dbReference type="STRING" id="355548.SAMN04487945_0083"/>
<keyword evidence="3" id="KW-1185">Reference proteome</keyword>
<dbReference type="EMBL" id="FOJA01000001">
    <property type="protein sequence ID" value="SEV87934.1"/>
    <property type="molecule type" value="Genomic_DNA"/>
</dbReference>
<evidence type="ECO:0000313" key="3">
    <source>
        <dbReference type="Proteomes" id="UP000198518"/>
    </source>
</evidence>
<dbReference type="OrthoDB" id="240835at2157"/>
<reference evidence="2 3" key="1">
    <citation type="submission" date="2016-10" db="EMBL/GenBank/DDBJ databases">
        <authorList>
            <person name="de Groot N.N."/>
        </authorList>
    </citation>
    <scope>NUCLEOTIDE SEQUENCE [LARGE SCALE GENOMIC DNA]</scope>
    <source>
        <strain evidence="2 3">CGMCC 1.5337</strain>
    </source>
</reference>
<evidence type="ECO:0000313" key="2">
    <source>
        <dbReference type="EMBL" id="SEV87934.1"/>
    </source>
</evidence>
<dbReference type="AlphaFoldDB" id="A0A1I0MIS0"/>
<dbReference type="PROSITE" id="PS51257">
    <property type="entry name" value="PROKAR_LIPOPROTEIN"/>
    <property type="match status" value="1"/>
</dbReference>
<feature type="region of interest" description="Disordered" evidence="1">
    <location>
        <begin position="343"/>
        <end position="365"/>
    </location>
</feature>
<proteinExistence type="predicted"/>
<organism evidence="2 3">
    <name type="scientific">Halobacterium jilantaiense</name>
    <dbReference type="NCBI Taxonomy" id="355548"/>
    <lineage>
        <taxon>Archaea</taxon>
        <taxon>Methanobacteriati</taxon>
        <taxon>Methanobacteriota</taxon>
        <taxon>Stenosarchaea group</taxon>
        <taxon>Halobacteria</taxon>
        <taxon>Halobacteriales</taxon>
        <taxon>Halobacteriaceae</taxon>
        <taxon>Halobacterium</taxon>
    </lineage>
</organism>
<dbReference type="Proteomes" id="UP000198518">
    <property type="component" value="Unassembled WGS sequence"/>
</dbReference>
<gene>
    <name evidence="2" type="ORF">SAMN04487945_0083</name>
</gene>
<sequence length="365" mass="37602">MTGRPRSTRRLALLAVALSALLVTAGCLGSVGNLGANDTSAEPQLDSIPASAEYVSYVDAAGMADDESLRSIANTAMEASGEYDDGPTDVDGVFDQAENDSDLDPSKFDTMTAFGTAPENPMEGEGSAAAVLATSYTEDEVVAAIEKQDGELTEETYGDTTLYAYESDEDDVSVLAVLGDGTFAAGDRSAVESVIDVRNGDADALNGDLKATFEDTEDGYVRFAMAMPSEADVPSGEQSVVGNQMDVSALGNVTHVSGSFATSDGNVTTTMSLVAASEGDATEVYNAFDGVLSLYASMGEEDSATQSVLDAVSVSQDGETVTVTHTDTVENVESQVEAFYDTEQTGYGSGSNSTSASVATIPAGE</sequence>